<evidence type="ECO:0000256" key="1">
    <source>
        <dbReference type="SAM" id="SignalP"/>
    </source>
</evidence>
<keyword evidence="1" id="KW-0732">Signal</keyword>
<accession>A0A1T5M2C3</accession>
<sequence length="192" mass="21124">MNSKFSALVFAFIIMSATAFADAPASLTVISTSTSSVYKIYYKTKEVGKVKVSIINSANQLVFSEVLSNVASFVRPYNFSELAEGEYTIVLEDKNGKQVEKVNYTMNRIVSFIKVTEVANDQNKYMLNVANNGSEVVTVKIFANNALLHKQDVQVTGSFGLIYNLSQVKATTDSKITFEVSTSSGKTEMITF</sequence>
<feature type="signal peptide" evidence="1">
    <location>
        <begin position="1"/>
        <end position="21"/>
    </location>
</feature>
<feature type="chain" id="PRO_5012007310" description="Por secretion system C-terminal sorting domain-containing protein" evidence="1">
    <location>
        <begin position="22"/>
        <end position="192"/>
    </location>
</feature>
<dbReference type="OrthoDB" id="955668at2"/>
<reference evidence="2 3" key="1">
    <citation type="submission" date="2017-02" db="EMBL/GenBank/DDBJ databases">
        <authorList>
            <person name="Peterson S.W."/>
        </authorList>
    </citation>
    <scope>NUCLEOTIDE SEQUENCE [LARGE SCALE GENOMIC DNA]</scope>
    <source>
        <strain evidence="2 3">DSM 25262</strain>
    </source>
</reference>
<dbReference type="RefSeq" id="WP_079688704.1">
    <property type="nucleotide sequence ID" value="NZ_FUZU01000003.1"/>
</dbReference>
<gene>
    <name evidence="2" type="ORF">SAMN05660236_4153</name>
</gene>
<proteinExistence type="predicted"/>
<protein>
    <recommendedName>
        <fullName evidence="4">Por secretion system C-terminal sorting domain-containing protein</fullName>
    </recommendedName>
</protein>
<name>A0A1T5M2C3_9BACT</name>
<organism evidence="2 3">
    <name type="scientific">Ohtaekwangia koreensis</name>
    <dbReference type="NCBI Taxonomy" id="688867"/>
    <lineage>
        <taxon>Bacteria</taxon>
        <taxon>Pseudomonadati</taxon>
        <taxon>Bacteroidota</taxon>
        <taxon>Cytophagia</taxon>
        <taxon>Cytophagales</taxon>
        <taxon>Fulvivirgaceae</taxon>
        <taxon>Ohtaekwangia</taxon>
    </lineage>
</organism>
<evidence type="ECO:0000313" key="2">
    <source>
        <dbReference type="EMBL" id="SKC82346.1"/>
    </source>
</evidence>
<evidence type="ECO:0008006" key="4">
    <source>
        <dbReference type="Google" id="ProtNLM"/>
    </source>
</evidence>
<keyword evidence="3" id="KW-1185">Reference proteome</keyword>
<dbReference type="AlphaFoldDB" id="A0A1T5M2C3"/>
<evidence type="ECO:0000313" key="3">
    <source>
        <dbReference type="Proteomes" id="UP000190961"/>
    </source>
</evidence>
<dbReference type="EMBL" id="FUZU01000003">
    <property type="protein sequence ID" value="SKC82346.1"/>
    <property type="molecule type" value="Genomic_DNA"/>
</dbReference>
<dbReference type="Proteomes" id="UP000190961">
    <property type="component" value="Unassembled WGS sequence"/>
</dbReference>